<protein>
    <submittedName>
        <fullName evidence="2">Uncharacterized protein</fullName>
    </submittedName>
</protein>
<reference evidence="2 3" key="1">
    <citation type="journal article" date="2014" name="Genome Announc.">
        <title>Draft Genome Sequence of Lutibaculum baratangense Strain AMV1T, Isolated from a Mud Volcano in Andamans, India.</title>
        <authorList>
            <person name="Singh A."/>
            <person name="Sreenivas A."/>
            <person name="Sathyanarayana Reddy G."/>
            <person name="Pinnaka A.K."/>
            <person name="Shivaji S."/>
        </authorList>
    </citation>
    <scope>NUCLEOTIDE SEQUENCE [LARGE SCALE GENOMIC DNA]</scope>
    <source>
        <strain evidence="2 3">AMV1</strain>
    </source>
</reference>
<feature type="region of interest" description="Disordered" evidence="1">
    <location>
        <begin position="1"/>
        <end position="37"/>
    </location>
</feature>
<keyword evidence="3" id="KW-1185">Reference proteome</keyword>
<dbReference type="Proteomes" id="UP000017819">
    <property type="component" value="Unassembled WGS sequence"/>
</dbReference>
<proteinExistence type="predicted"/>
<comment type="caution">
    <text evidence="2">The sequence shown here is derived from an EMBL/GenBank/DDBJ whole genome shotgun (WGS) entry which is preliminary data.</text>
</comment>
<accession>V4RB01</accession>
<dbReference type="STRING" id="631454.N177_3715"/>
<gene>
    <name evidence="2" type="ORF">N177_3715</name>
</gene>
<sequence>MPRRGEAASSDLPRPPDDPGPDGADDPDAPPHRAPVL</sequence>
<evidence type="ECO:0000256" key="1">
    <source>
        <dbReference type="SAM" id="MobiDB-lite"/>
    </source>
</evidence>
<dbReference type="AlphaFoldDB" id="V4RB01"/>
<evidence type="ECO:0000313" key="2">
    <source>
        <dbReference type="EMBL" id="ESR22579.1"/>
    </source>
</evidence>
<organism evidence="2 3">
    <name type="scientific">Lutibaculum baratangense AMV1</name>
    <dbReference type="NCBI Taxonomy" id="631454"/>
    <lineage>
        <taxon>Bacteria</taxon>
        <taxon>Pseudomonadati</taxon>
        <taxon>Pseudomonadota</taxon>
        <taxon>Alphaproteobacteria</taxon>
        <taxon>Hyphomicrobiales</taxon>
        <taxon>Tepidamorphaceae</taxon>
        <taxon>Lutibaculum</taxon>
    </lineage>
</organism>
<feature type="compositionally biased region" description="Acidic residues" evidence="1">
    <location>
        <begin position="19"/>
        <end position="28"/>
    </location>
</feature>
<name>V4RB01_9HYPH</name>
<evidence type="ECO:0000313" key="3">
    <source>
        <dbReference type="Proteomes" id="UP000017819"/>
    </source>
</evidence>
<dbReference type="EMBL" id="AWXZ01000040">
    <property type="protein sequence ID" value="ESR22579.1"/>
    <property type="molecule type" value="Genomic_DNA"/>
</dbReference>